<dbReference type="EMBL" id="ODYU01000265">
    <property type="protein sequence ID" value="SOQ34734.1"/>
    <property type="molecule type" value="Genomic_DNA"/>
</dbReference>
<feature type="region of interest" description="Disordered" evidence="1">
    <location>
        <begin position="1"/>
        <end position="26"/>
    </location>
</feature>
<evidence type="ECO:0000256" key="1">
    <source>
        <dbReference type="SAM" id="MobiDB-lite"/>
    </source>
</evidence>
<proteinExistence type="predicted"/>
<protein>
    <submittedName>
        <fullName evidence="2">SFRICE_014114</fullName>
    </submittedName>
</protein>
<sequence>MYGIGGIRANESPDGKRSAPPMDTRNTRGVTGALPAFCICRAENHLITSPVIGETRRSARLLLIKNHPVPSPAFRAGIPVNPLVRGNNHPMSSLALGEARGSIHPITFPTLSEAIGSVRLLLTKNHPVPTPAFRTGAPVNPLGSPLLRIRYSSRLAGGLEIAVLDLSESAATRPASYSSHATDFILSCIKTDTTASTDQHRTDRIISNAYMRYVLTTSYGMREARGSVRLLLTKHHPVPTPACRAGAPVTPLGSPQLQMLNFTCEMG</sequence>
<organism evidence="2">
    <name type="scientific">Spodoptera frugiperda</name>
    <name type="common">Fall armyworm</name>
    <dbReference type="NCBI Taxonomy" id="7108"/>
    <lineage>
        <taxon>Eukaryota</taxon>
        <taxon>Metazoa</taxon>
        <taxon>Ecdysozoa</taxon>
        <taxon>Arthropoda</taxon>
        <taxon>Hexapoda</taxon>
        <taxon>Insecta</taxon>
        <taxon>Pterygota</taxon>
        <taxon>Neoptera</taxon>
        <taxon>Endopterygota</taxon>
        <taxon>Lepidoptera</taxon>
        <taxon>Glossata</taxon>
        <taxon>Ditrysia</taxon>
        <taxon>Noctuoidea</taxon>
        <taxon>Noctuidae</taxon>
        <taxon>Amphipyrinae</taxon>
        <taxon>Spodoptera</taxon>
    </lineage>
</organism>
<evidence type="ECO:0000313" key="2">
    <source>
        <dbReference type="EMBL" id="SOQ34734.1"/>
    </source>
</evidence>
<name>A0A2H1V372_SPOFR</name>
<gene>
    <name evidence="2" type="ORF">SFRICE_014114</name>
</gene>
<dbReference type="AlphaFoldDB" id="A0A2H1V372"/>
<accession>A0A2H1V372</accession>
<reference evidence="2" key="1">
    <citation type="submission" date="2016-07" db="EMBL/GenBank/DDBJ databases">
        <authorList>
            <person name="Bretaudeau A."/>
        </authorList>
    </citation>
    <scope>NUCLEOTIDE SEQUENCE</scope>
    <source>
        <strain evidence="2">Rice</strain>
        <tissue evidence="2">Whole body</tissue>
    </source>
</reference>